<dbReference type="Proteomes" id="UP000000998">
    <property type="component" value="Plasmid pMAQU01"/>
</dbReference>
<accession>A1U7L5</accession>
<dbReference type="KEGG" id="maq:Maqu_4131"/>
<organism evidence="1 2">
    <name type="scientific">Marinobacter nauticus (strain ATCC 700491 / DSM 11845 / VT8)</name>
    <name type="common">Marinobacter aquaeolei</name>
    <dbReference type="NCBI Taxonomy" id="351348"/>
    <lineage>
        <taxon>Bacteria</taxon>
        <taxon>Pseudomonadati</taxon>
        <taxon>Pseudomonadota</taxon>
        <taxon>Gammaproteobacteria</taxon>
        <taxon>Pseudomonadales</taxon>
        <taxon>Marinobacteraceae</taxon>
        <taxon>Marinobacter</taxon>
    </lineage>
</organism>
<geneLocation type="plasmid" evidence="1 2">
    <name>pMAQU01</name>
</geneLocation>
<dbReference type="EMBL" id="CP000515">
    <property type="protein sequence ID" value="ABM20984.1"/>
    <property type="molecule type" value="Genomic_DNA"/>
</dbReference>
<proteinExistence type="predicted"/>
<sequence>MREHHILTGVTCISWPNQTGWVFFGLPKERAASGKRDLACAQAGQSKQSLSFNRNAIASKQKERSAKATIHSAKHRQTPLNSFHCGFV</sequence>
<protein>
    <submittedName>
        <fullName evidence="1">Uncharacterized protein</fullName>
    </submittedName>
</protein>
<dbReference type="HOGENOM" id="CLU_2465384_0_0_6"/>
<keyword evidence="1" id="KW-0614">Plasmid</keyword>
<evidence type="ECO:0000313" key="1">
    <source>
        <dbReference type="EMBL" id="ABM20984.1"/>
    </source>
</evidence>
<name>A1U7L5_MARN8</name>
<evidence type="ECO:0000313" key="2">
    <source>
        <dbReference type="Proteomes" id="UP000000998"/>
    </source>
</evidence>
<dbReference type="AlphaFoldDB" id="A1U7L5"/>
<reference evidence="2" key="1">
    <citation type="journal article" date="2011" name="Appl. Environ. Microbiol.">
        <title>Genomic potential of Marinobacter aquaeolei, a biogeochemical 'opportunitroph'.</title>
        <authorList>
            <person name="Singer E."/>
            <person name="Webb E.A."/>
            <person name="Nelson W.C."/>
            <person name="Heidelberg J.F."/>
            <person name="Ivanova N."/>
            <person name="Pati A."/>
            <person name="Edwards K.J."/>
        </authorList>
    </citation>
    <scope>NUCLEOTIDE SEQUENCE [LARGE SCALE GENOMIC DNA]</scope>
    <source>
        <strain evidence="2">ATCC 700491 / DSM 11845 / VT8</strain>
    </source>
</reference>
<gene>
    <name evidence="1" type="ordered locus">Maqu_4131</name>
</gene>